<proteinExistence type="predicted"/>
<sequence length="94" mass="10396">MNEGIIPSENTRNIHAGLTPDSTSAKIQLESIDFRGTPCRNNRKPVVIILCPGAVASVRSYGQRKSKDPFYAPADRAIYSLICTERPRLLPGKR</sequence>
<organism evidence="1 2">
    <name type="scientific">Araneus ventricosus</name>
    <name type="common">Orbweaver spider</name>
    <name type="synonym">Epeira ventricosa</name>
    <dbReference type="NCBI Taxonomy" id="182803"/>
    <lineage>
        <taxon>Eukaryota</taxon>
        <taxon>Metazoa</taxon>
        <taxon>Ecdysozoa</taxon>
        <taxon>Arthropoda</taxon>
        <taxon>Chelicerata</taxon>
        <taxon>Arachnida</taxon>
        <taxon>Araneae</taxon>
        <taxon>Araneomorphae</taxon>
        <taxon>Entelegynae</taxon>
        <taxon>Araneoidea</taxon>
        <taxon>Araneidae</taxon>
        <taxon>Araneus</taxon>
    </lineage>
</organism>
<protein>
    <submittedName>
        <fullName evidence="1">Uncharacterized protein</fullName>
    </submittedName>
</protein>
<evidence type="ECO:0000313" key="2">
    <source>
        <dbReference type="Proteomes" id="UP000499080"/>
    </source>
</evidence>
<comment type="caution">
    <text evidence="1">The sequence shown here is derived from an EMBL/GenBank/DDBJ whole genome shotgun (WGS) entry which is preliminary data.</text>
</comment>
<gene>
    <name evidence="1" type="ORF">AVEN_4168_1</name>
</gene>
<accession>A0A4Y2FND1</accession>
<keyword evidence="2" id="KW-1185">Reference proteome</keyword>
<evidence type="ECO:0000313" key="1">
    <source>
        <dbReference type="EMBL" id="GBM41144.1"/>
    </source>
</evidence>
<dbReference type="EMBL" id="BGPR01000954">
    <property type="protein sequence ID" value="GBM41144.1"/>
    <property type="molecule type" value="Genomic_DNA"/>
</dbReference>
<name>A0A4Y2FND1_ARAVE</name>
<reference evidence="1 2" key="1">
    <citation type="journal article" date="2019" name="Sci. Rep.">
        <title>Orb-weaving spider Araneus ventricosus genome elucidates the spidroin gene catalogue.</title>
        <authorList>
            <person name="Kono N."/>
            <person name="Nakamura H."/>
            <person name="Ohtoshi R."/>
            <person name="Moran D.A.P."/>
            <person name="Shinohara A."/>
            <person name="Yoshida Y."/>
            <person name="Fujiwara M."/>
            <person name="Mori M."/>
            <person name="Tomita M."/>
            <person name="Arakawa K."/>
        </authorList>
    </citation>
    <scope>NUCLEOTIDE SEQUENCE [LARGE SCALE GENOMIC DNA]</scope>
</reference>
<dbReference type="Proteomes" id="UP000499080">
    <property type="component" value="Unassembled WGS sequence"/>
</dbReference>
<dbReference type="AlphaFoldDB" id="A0A4Y2FND1"/>